<accession>A0A402A7D8</accession>
<sequence length="49" mass="5472">MKKGQDLILVRTQTIQQAPDDTPFLGSSFSACGHREVDQLNTSPYRSYA</sequence>
<dbReference type="AlphaFoldDB" id="A0A402A7D8"/>
<protein>
    <submittedName>
        <fullName evidence="1">Uncharacterized protein</fullName>
    </submittedName>
</protein>
<evidence type="ECO:0000313" key="2">
    <source>
        <dbReference type="Proteomes" id="UP000287352"/>
    </source>
</evidence>
<evidence type="ECO:0000313" key="1">
    <source>
        <dbReference type="EMBL" id="GCE14965.1"/>
    </source>
</evidence>
<reference evidence="2" key="1">
    <citation type="submission" date="2018-12" db="EMBL/GenBank/DDBJ databases">
        <title>Tengunoibacter tsumagoiensis gen. nov., sp. nov., Dictyobacter kobayashii sp. nov., D. alpinus sp. nov., and D. joshuensis sp. nov. and description of Dictyobacteraceae fam. nov. within the order Ktedonobacterales isolated from Tengu-no-mugimeshi.</title>
        <authorList>
            <person name="Wang C.M."/>
            <person name="Zheng Y."/>
            <person name="Sakai Y."/>
            <person name="Toyoda A."/>
            <person name="Minakuchi Y."/>
            <person name="Abe K."/>
            <person name="Yokota A."/>
            <person name="Yabe S."/>
        </authorList>
    </citation>
    <scope>NUCLEOTIDE SEQUENCE [LARGE SCALE GENOMIC DNA]</scope>
    <source>
        <strain evidence="2">Uno3</strain>
    </source>
</reference>
<dbReference type="EMBL" id="BIFR01000002">
    <property type="protein sequence ID" value="GCE14965.1"/>
    <property type="molecule type" value="Genomic_DNA"/>
</dbReference>
<dbReference type="PROSITE" id="PS51257">
    <property type="entry name" value="PROKAR_LIPOPROTEIN"/>
    <property type="match status" value="1"/>
</dbReference>
<proteinExistence type="predicted"/>
<name>A0A402A7D8_9CHLR</name>
<comment type="caution">
    <text evidence="1">The sequence shown here is derived from an EMBL/GenBank/DDBJ whole genome shotgun (WGS) entry which is preliminary data.</text>
</comment>
<organism evidence="1 2">
    <name type="scientific">Tengunoibacter tsumagoiensis</name>
    <dbReference type="NCBI Taxonomy" id="2014871"/>
    <lineage>
        <taxon>Bacteria</taxon>
        <taxon>Bacillati</taxon>
        <taxon>Chloroflexota</taxon>
        <taxon>Ktedonobacteria</taxon>
        <taxon>Ktedonobacterales</taxon>
        <taxon>Dictyobacteraceae</taxon>
        <taxon>Tengunoibacter</taxon>
    </lineage>
</organism>
<gene>
    <name evidence="1" type="ORF">KTT_48240</name>
</gene>
<keyword evidence="2" id="KW-1185">Reference proteome</keyword>
<dbReference type="Proteomes" id="UP000287352">
    <property type="component" value="Unassembled WGS sequence"/>
</dbReference>